<dbReference type="InterPro" id="IPR050231">
    <property type="entry name" value="Iron_ascorbate_oxido_reductase"/>
</dbReference>
<dbReference type="PANTHER" id="PTHR47990">
    <property type="entry name" value="2-OXOGLUTARATE (2OG) AND FE(II)-DEPENDENT OXYGENASE SUPERFAMILY PROTEIN-RELATED"/>
    <property type="match status" value="1"/>
</dbReference>
<dbReference type="InterPro" id="IPR044861">
    <property type="entry name" value="IPNS-like_FE2OG_OXY"/>
</dbReference>
<dbReference type="AlphaFoldDB" id="A0AAN7SXD0"/>
<dbReference type="EMBL" id="JAVRRJ010000006">
    <property type="protein sequence ID" value="KAK5083609.1"/>
    <property type="molecule type" value="Genomic_DNA"/>
</dbReference>
<evidence type="ECO:0000256" key="2">
    <source>
        <dbReference type="RuleBase" id="RU003682"/>
    </source>
</evidence>
<dbReference type="Proteomes" id="UP001309876">
    <property type="component" value="Unassembled WGS sequence"/>
</dbReference>
<dbReference type="InterPro" id="IPR027443">
    <property type="entry name" value="IPNS-like_sf"/>
</dbReference>
<comment type="caution">
    <text evidence="4">The sequence shown here is derived from an EMBL/GenBank/DDBJ whole genome shotgun (WGS) entry which is preliminary data.</text>
</comment>
<evidence type="ECO:0000256" key="1">
    <source>
        <dbReference type="ARBA" id="ARBA00008056"/>
    </source>
</evidence>
<organism evidence="4 5">
    <name type="scientific">Lithohypha guttulata</name>
    <dbReference type="NCBI Taxonomy" id="1690604"/>
    <lineage>
        <taxon>Eukaryota</taxon>
        <taxon>Fungi</taxon>
        <taxon>Dikarya</taxon>
        <taxon>Ascomycota</taxon>
        <taxon>Pezizomycotina</taxon>
        <taxon>Eurotiomycetes</taxon>
        <taxon>Chaetothyriomycetidae</taxon>
        <taxon>Chaetothyriales</taxon>
        <taxon>Trichomeriaceae</taxon>
        <taxon>Lithohypha</taxon>
    </lineage>
</organism>
<reference evidence="4 5" key="1">
    <citation type="submission" date="2023-08" db="EMBL/GenBank/DDBJ databases">
        <title>Black Yeasts Isolated from many extreme environments.</title>
        <authorList>
            <person name="Coleine C."/>
            <person name="Stajich J.E."/>
            <person name="Selbmann L."/>
        </authorList>
    </citation>
    <scope>NUCLEOTIDE SEQUENCE [LARGE SCALE GENOMIC DNA]</scope>
    <source>
        <strain evidence="4 5">CCFEE 5910</strain>
    </source>
</reference>
<gene>
    <name evidence="4" type="ORF">LTR05_006112</name>
</gene>
<dbReference type="PROSITE" id="PS51471">
    <property type="entry name" value="FE2OG_OXY"/>
    <property type="match status" value="1"/>
</dbReference>
<dbReference type="Gene3D" id="2.60.120.330">
    <property type="entry name" value="B-lactam Antibiotic, Isopenicillin N Synthase, Chain"/>
    <property type="match status" value="1"/>
</dbReference>
<dbReference type="GO" id="GO:0046872">
    <property type="term" value="F:metal ion binding"/>
    <property type="evidence" value="ECO:0007669"/>
    <property type="project" value="UniProtKB-KW"/>
</dbReference>
<accession>A0AAN7SXD0</accession>
<sequence length="359" mass="40294">MGSMGAPNVPREQSLNLPVIDVSDTSPENGKRLVQAAIDYGFLYVSPEGTPFNEQLIDAQFKLSREFFTCPLSEKEKFHVGTDNRGWLGMHNEILDPAKQSKEFKEAFNIGEFDEERMPQQIMPGCLSTETSLTQLRDFEAACDKTCKMFLDLIGIGLEVEDGLNWFSKRHGRPSGCTMRMLHYPSLPKGTDYSLDNDVRAGAHSDYGSITLLFQRSSQPGLEIRPPGGTDTWAPVAVFPPNYASSSLPPILVNIGDLMSYWTSGLLRSTVHRVIFPKDTKAGQDRYSLVYFCHPRDDVELEAVPSRIVREHKRRIGQADEDETLHGYGGGMNGKRAMTAREHLMKRLSATYSHRVERS</sequence>
<dbReference type="InterPro" id="IPR005123">
    <property type="entry name" value="Oxoglu/Fe-dep_dioxygenase_dom"/>
</dbReference>
<evidence type="ECO:0000313" key="4">
    <source>
        <dbReference type="EMBL" id="KAK5083609.1"/>
    </source>
</evidence>
<feature type="domain" description="Fe2OG dioxygenase" evidence="3">
    <location>
        <begin position="173"/>
        <end position="295"/>
    </location>
</feature>
<name>A0AAN7SXD0_9EURO</name>
<evidence type="ECO:0000313" key="5">
    <source>
        <dbReference type="Proteomes" id="UP001309876"/>
    </source>
</evidence>
<dbReference type="GO" id="GO:0016491">
    <property type="term" value="F:oxidoreductase activity"/>
    <property type="evidence" value="ECO:0007669"/>
    <property type="project" value="UniProtKB-KW"/>
</dbReference>
<dbReference type="GO" id="GO:0044283">
    <property type="term" value="P:small molecule biosynthetic process"/>
    <property type="evidence" value="ECO:0007669"/>
    <property type="project" value="UniProtKB-ARBA"/>
</dbReference>
<dbReference type="Pfam" id="PF03171">
    <property type="entry name" value="2OG-FeII_Oxy"/>
    <property type="match status" value="1"/>
</dbReference>
<protein>
    <recommendedName>
        <fullName evidence="3">Fe2OG dioxygenase domain-containing protein</fullName>
    </recommendedName>
</protein>
<keyword evidence="5" id="KW-1185">Reference proteome</keyword>
<keyword evidence="2" id="KW-0408">Iron</keyword>
<proteinExistence type="inferred from homology"/>
<keyword evidence="2" id="KW-0479">Metal-binding</keyword>
<dbReference type="Pfam" id="PF14226">
    <property type="entry name" value="DIOX_N"/>
    <property type="match status" value="1"/>
</dbReference>
<evidence type="ECO:0000259" key="3">
    <source>
        <dbReference type="PROSITE" id="PS51471"/>
    </source>
</evidence>
<dbReference type="SUPFAM" id="SSF51197">
    <property type="entry name" value="Clavaminate synthase-like"/>
    <property type="match status" value="1"/>
</dbReference>
<dbReference type="InterPro" id="IPR026992">
    <property type="entry name" value="DIOX_N"/>
</dbReference>
<comment type="similarity">
    <text evidence="1 2">Belongs to the iron/ascorbate-dependent oxidoreductase family.</text>
</comment>
<keyword evidence="2" id="KW-0560">Oxidoreductase</keyword>